<accession>A0A6B8VXJ9</accession>
<organism evidence="8 9">
    <name type="scientific">Corynebacterium kalinowskii</name>
    <dbReference type="NCBI Taxonomy" id="2675216"/>
    <lineage>
        <taxon>Bacteria</taxon>
        <taxon>Bacillati</taxon>
        <taxon>Actinomycetota</taxon>
        <taxon>Actinomycetes</taxon>
        <taxon>Mycobacteriales</taxon>
        <taxon>Corynebacteriaceae</taxon>
        <taxon>Corynebacterium</taxon>
    </lineage>
</organism>
<dbReference type="SUPFAM" id="SSF90123">
    <property type="entry name" value="ABC transporter transmembrane region"/>
    <property type="match status" value="1"/>
</dbReference>
<evidence type="ECO:0000259" key="6">
    <source>
        <dbReference type="PROSITE" id="PS50893"/>
    </source>
</evidence>
<evidence type="ECO:0000256" key="3">
    <source>
        <dbReference type="ARBA" id="ARBA00022989"/>
    </source>
</evidence>
<dbReference type="Proteomes" id="UP000427071">
    <property type="component" value="Chromosome"/>
</dbReference>
<keyword evidence="9" id="KW-1185">Reference proteome</keyword>
<dbReference type="KEGG" id="ckw:CKALI_05800"/>
<dbReference type="PROSITE" id="PS50893">
    <property type="entry name" value="ABC_TRANSPORTER_2"/>
    <property type="match status" value="1"/>
</dbReference>
<dbReference type="RefSeq" id="WP_156192390.1">
    <property type="nucleotide sequence ID" value="NZ_CP046452.1"/>
</dbReference>
<feature type="domain" description="ABC transmembrane type-1" evidence="7">
    <location>
        <begin position="66"/>
        <end position="328"/>
    </location>
</feature>
<dbReference type="InterPro" id="IPR036640">
    <property type="entry name" value="ABC1_TM_sf"/>
</dbReference>
<evidence type="ECO:0000256" key="5">
    <source>
        <dbReference type="SAM" id="Phobius"/>
    </source>
</evidence>
<gene>
    <name evidence="8" type="primary">hlyB</name>
    <name evidence="8" type="ORF">CKALI_05800</name>
</gene>
<dbReference type="InterPro" id="IPR003439">
    <property type="entry name" value="ABC_transporter-like_ATP-bd"/>
</dbReference>
<dbReference type="AlphaFoldDB" id="A0A6B8VXJ9"/>
<dbReference type="GO" id="GO:0015421">
    <property type="term" value="F:ABC-type oligopeptide transporter activity"/>
    <property type="evidence" value="ECO:0007669"/>
    <property type="project" value="TreeGrafter"/>
</dbReference>
<evidence type="ECO:0000256" key="4">
    <source>
        <dbReference type="ARBA" id="ARBA00023136"/>
    </source>
</evidence>
<feature type="transmembrane region" description="Helical" evidence="5">
    <location>
        <begin position="162"/>
        <end position="181"/>
    </location>
</feature>
<dbReference type="InterPro" id="IPR027417">
    <property type="entry name" value="P-loop_NTPase"/>
</dbReference>
<keyword evidence="3 5" id="KW-1133">Transmembrane helix</keyword>
<sequence length="526" mass="55858">MFTPPSKVPPRMRTWAWFVPEQPPVPPRPLMSSATTARSLVRKTLMSHRTAFWMLFACWTLSSANAALMSRIIGYGVDNVIPHADVAQVLTAVGAVACTLVLMFFLDATGDSLTSLSAARIAHDLRLELIAKLIRTKVDKTPGELLNTTDEDIQQLSDVKQVLNFPLGMVAYLASTAVVVGQFSLPLSLIVLCGGIGTAIASYFTGKAISRASSNRRTAEAASISLATDYAQGSRVLKGLGAVEESERAFSVAARSALDAMIKDASVAAVTTFLRQIVPLVANIAVLAIAGWFAVSGKITAGEFFTVTLLAPPALTVTGHALGFFTEFWARASASATRAIDLLEGASPIETHELGSASHRVGLEVWIAQDSAAQERAEQELNKLGAIRAPHAANIFEGTLVDNIDPTGSAPLVHEALRAAACTDIVTRLGGYGAHGELPQAAIGEAGLNLSGGQRQRVALARALALNPQVLVLDDPTTGLDAVTLDEVARNVAQLRKHRLTIVLTTSRSWRAIADRVMDFDAEVAR</sequence>
<evidence type="ECO:0000259" key="7">
    <source>
        <dbReference type="PROSITE" id="PS50929"/>
    </source>
</evidence>
<dbReference type="Gene3D" id="3.40.50.300">
    <property type="entry name" value="P-loop containing nucleotide triphosphate hydrolases"/>
    <property type="match status" value="1"/>
</dbReference>
<reference evidence="9" key="1">
    <citation type="submission" date="2019-11" db="EMBL/GenBank/DDBJ databases">
        <title>Complete genome sequence of Corynebacterium kalinowskii 1959, a novel Corynebacterium species isolated from soil of a small paddock in Vilsendorf, Germany.</title>
        <authorList>
            <person name="Schaffert L."/>
            <person name="Ruwe M."/>
            <person name="Milse J."/>
            <person name="Hanuschka K."/>
            <person name="Ortseifen V."/>
            <person name="Droste J."/>
            <person name="Brandt D."/>
            <person name="Schlueter L."/>
            <person name="Kutter Y."/>
            <person name="Vinke S."/>
            <person name="Viehoefer P."/>
            <person name="Jacob L."/>
            <person name="Luebke N.-C."/>
            <person name="Schulte-Berndt E."/>
            <person name="Hain C."/>
            <person name="Linder M."/>
            <person name="Schmidt P."/>
            <person name="Wollenschlaeger L."/>
            <person name="Luttermann T."/>
            <person name="Thieme E."/>
            <person name="Hassa J."/>
            <person name="Haak M."/>
            <person name="Wittchen M."/>
            <person name="Mentz A."/>
            <person name="Persicke M."/>
            <person name="Busche T."/>
            <person name="Ruckert C."/>
        </authorList>
    </citation>
    <scope>NUCLEOTIDE SEQUENCE [LARGE SCALE GENOMIC DNA]</scope>
    <source>
        <strain evidence="9">1959</strain>
    </source>
</reference>
<feature type="transmembrane region" description="Helical" evidence="5">
    <location>
        <begin position="52"/>
        <end position="74"/>
    </location>
</feature>
<name>A0A6B8VXJ9_9CORY</name>
<dbReference type="InterPro" id="IPR011527">
    <property type="entry name" value="ABC1_TM_dom"/>
</dbReference>
<keyword evidence="2 5" id="KW-0812">Transmembrane</keyword>
<feature type="transmembrane region" description="Helical" evidence="5">
    <location>
        <begin position="187"/>
        <end position="206"/>
    </location>
</feature>
<dbReference type="PROSITE" id="PS50929">
    <property type="entry name" value="ABC_TM1F"/>
    <property type="match status" value="1"/>
</dbReference>
<dbReference type="SUPFAM" id="SSF52540">
    <property type="entry name" value="P-loop containing nucleoside triphosphate hydrolases"/>
    <property type="match status" value="1"/>
</dbReference>
<dbReference type="PANTHER" id="PTHR43394">
    <property type="entry name" value="ATP-DEPENDENT PERMEASE MDL1, MITOCHONDRIAL"/>
    <property type="match status" value="1"/>
</dbReference>
<dbReference type="Gene3D" id="1.20.1560.10">
    <property type="entry name" value="ABC transporter type 1, transmembrane domain"/>
    <property type="match status" value="1"/>
</dbReference>
<feature type="transmembrane region" description="Helical" evidence="5">
    <location>
        <begin position="277"/>
        <end position="295"/>
    </location>
</feature>
<keyword evidence="8" id="KW-0067">ATP-binding</keyword>
<comment type="subcellular location">
    <subcellularLocation>
        <location evidence="1">Cell membrane</location>
        <topology evidence="1">Multi-pass membrane protein</topology>
    </subcellularLocation>
</comment>
<dbReference type="GO" id="GO:0005886">
    <property type="term" value="C:plasma membrane"/>
    <property type="evidence" value="ECO:0007669"/>
    <property type="project" value="UniProtKB-SubCell"/>
</dbReference>
<dbReference type="GO" id="GO:0016887">
    <property type="term" value="F:ATP hydrolysis activity"/>
    <property type="evidence" value="ECO:0007669"/>
    <property type="project" value="InterPro"/>
</dbReference>
<keyword evidence="8" id="KW-0547">Nucleotide-binding</keyword>
<feature type="domain" description="ABC transporter" evidence="6">
    <location>
        <begin position="262"/>
        <end position="526"/>
    </location>
</feature>
<proteinExistence type="predicted"/>
<evidence type="ECO:0000256" key="1">
    <source>
        <dbReference type="ARBA" id="ARBA00004651"/>
    </source>
</evidence>
<keyword evidence="4 5" id="KW-0472">Membrane</keyword>
<evidence type="ECO:0000313" key="8">
    <source>
        <dbReference type="EMBL" id="QGU02030.1"/>
    </source>
</evidence>
<evidence type="ECO:0000313" key="9">
    <source>
        <dbReference type="Proteomes" id="UP000427071"/>
    </source>
</evidence>
<dbReference type="Pfam" id="PF00664">
    <property type="entry name" value="ABC_membrane"/>
    <property type="match status" value="1"/>
</dbReference>
<dbReference type="GO" id="GO:0005524">
    <property type="term" value="F:ATP binding"/>
    <property type="evidence" value="ECO:0007669"/>
    <property type="project" value="UniProtKB-KW"/>
</dbReference>
<dbReference type="InterPro" id="IPR017871">
    <property type="entry name" value="ABC_transporter-like_CS"/>
</dbReference>
<dbReference type="EMBL" id="CP046452">
    <property type="protein sequence ID" value="QGU02030.1"/>
    <property type="molecule type" value="Genomic_DNA"/>
</dbReference>
<dbReference type="PROSITE" id="PS00211">
    <property type="entry name" value="ABC_TRANSPORTER_1"/>
    <property type="match status" value="1"/>
</dbReference>
<dbReference type="Pfam" id="PF00005">
    <property type="entry name" value="ABC_tran"/>
    <property type="match status" value="1"/>
</dbReference>
<dbReference type="InterPro" id="IPR039421">
    <property type="entry name" value="Type_1_exporter"/>
</dbReference>
<feature type="transmembrane region" description="Helical" evidence="5">
    <location>
        <begin position="86"/>
        <end position="106"/>
    </location>
</feature>
<dbReference type="CDD" id="cd07346">
    <property type="entry name" value="ABC_6TM_exporters"/>
    <property type="match status" value="1"/>
</dbReference>
<evidence type="ECO:0000256" key="2">
    <source>
        <dbReference type="ARBA" id="ARBA00022692"/>
    </source>
</evidence>
<protein>
    <submittedName>
        <fullName evidence="8">Alpha-hemolysin translocation ATP-binding protein HlyB</fullName>
    </submittedName>
</protein>
<dbReference type="PANTHER" id="PTHR43394:SF1">
    <property type="entry name" value="ATP-BINDING CASSETTE SUB-FAMILY B MEMBER 10, MITOCHONDRIAL"/>
    <property type="match status" value="1"/>
</dbReference>